<keyword evidence="2 6" id="KW-0808">Transferase</keyword>
<dbReference type="FunFam" id="3.40.50.150:FF:001125">
    <property type="entry name" value="Mitochondrial transcription factor 1"/>
    <property type="match status" value="1"/>
</dbReference>
<accession>A0A081CDA9</accession>
<comment type="caution">
    <text evidence="6">Lacks conserved residue(s) required for the propagation of feature annotation.</text>
</comment>
<dbReference type="HOGENOM" id="CLU_034228_1_0_1"/>
<evidence type="ECO:0000256" key="3">
    <source>
        <dbReference type="ARBA" id="ARBA00022691"/>
    </source>
</evidence>
<gene>
    <name evidence="8" type="ORF">PAN0_006c2869</name>
</gene>
<keyword evidence="9" id="KW-1185">Reference proteome</keyword>
<dbReference type="GO" id="GO:0000179">
    <property type="term" value="F:rRNA (adenine-N6,N6-)-dimethyltransferase activity"/>
    <property type="evidence" value="ECO:0007669"/>
    <property type="project" value="UniProtKB-UniRule"/>
</dbReference>
<dbReference type="PANTHER" id="PTHR11727:SF7">
    <property type="entry name" value="DIMETHYLADENOSINE TRANSFERASE-RELATED"/>
    <property type="match status" value="1"/>
</dbReference>
<evidence type="ECO:0000256" key="7">
    <source>
        <dbReference type="RuleBase" id="RU362106"/>
    </source>
</evidence>
<dbReference type="AlphaFoldDB" id="A0A081CDA9"/>
<dbReference type="OrthoDB" id="16079at2759"/>
<organism evidence="8 9">
    <name type="scientific">Pseudozyma antarctica</name>
    <name type="common">Yeast</name>
    <name type="synonym">Candida antarctica</name>
    <dbReference type="NCBI Taxonomy" id="84753"/>
    <lineage>
        <taxon>Eukaryota</taxon>
        <taxon>Fungi</taxon>
        <taxon>Dikarya</taxon>
        <taxon>Basidiomycota</taxon>
        <taxon>Ustilaginomycotina</taxon>
        <taxon>Ustilaginomycetes</taxon>
        <taxon>Ustilaginales</taxon>
        <taxon>Ustilaginaceae</taxon>
        <taxon>Moesziomyces</taxon>
    </lineage>
</organism>
<keyword evidence="4 6" id="KW-0694">RNA-binding</keyword>
<keyword evidence="3 6" id="KW-0949">S-adenosyl-L-methionine</keyword>
<dbReference type="Proteomes" id="UP000053758">
    <property type="component" value="Unassembled WGS sequence"/>
</dbReference>
<dbReference type="InterPro" id="IPR029063">
    <property type="entry name" value="SAM-dependent_MTases_sf"/>
</dbReference>
<dbReference type="InterPro" id="IPR023165">
    <property type="entry name" value="rRNA_Ade_diMease-like_C"/>
</dbReference>
<name>A0A081CDA9_PSEA2</name>
<evidence type="ECO:0000256" key="6">
    <source>
        <dbReference type="PROSITE-ProRule" id="PRU01026"/>
    </source>
</evidence>
<dbReference type="GeneID" id="26303672"/>
<evidence type="ECO:0000256" key="5">
    <source>
        <dbReference type="ARBA" id="ARBA00024915"/>
    </source>
</evidence>
<dbReference type="Pfam" id="PF00398">
    <property type="entry name" value="RrnaAD"/>
    <property type="match status" value="1"/>
</dbReference>
<reference evidence="9" key="1">
    <citation type="journal article" date="2014" name="Genome Announc.">
        <title>Draft Genome Sequence of the Yeast Pseudozyma antarctica Type Strain JCM10317, a Producer of the Glycolipid Biosurfactants, Mannosylerythritol Lipids.</title>
        <authorList>
            <person name="Saika A."/>
            <person name="Koike H."/>
            <person name="Hori T."/>
            <person name="Fukuoka T."/>
            <person name="Sato S."/>
            <person name="Habe H."/>
            <person name="Kitamoto D."/>
            <person name="Morita T."/>
        </authorList>
    </citation>
    <scope>NUCLEOTIDE SEQUENCE [LARGE SCALE GENOMIC DNA]</scope>
    <source>
        <strain evidence="9">JCM 10317</strain>
    </source>
</reference>
<comment type="function">
    <text evidence="5">Mitochondrial transcription factor that confers selective promoter recognition on the core subunit of the yeast mitochondrial RNA polymerase. Interacts with DNA in a non-specific manner.</text>
</comment>
<dbReference type="SUPFAM" id="SSF53335">
    <property type="entry name" value="S-adenosyl-L-methionine-dependent methyltransferases"/>
    <property type="match status" value="1"/>
</dbReference>
<dbReference type="Gene3D" id="3.40.50.150">
    <property type="entry name" value="Vaccinia Virus protein VP39"/>
    <property type="match status" value="1"/>
</dbReference>
<dbReference type="InterPro" id="IPR001737">
    <property type="entry name" value="KsgA/Erm"/>
</dbReference>
<proteinExistence type="inferred from homology"/>
<dbReference type="GO" id="GO:0003723">
    <property type="term" value="F:RNA binding"/>
    <property type="evidence" value="ECO:0007669"/>
    <property type="project" value="UniProtKB-UniRule"/>
</dbReference>
<dbReference type="PANTHER" id="PTHR11727">
    <property type="entry name" value="DIMETHYLADENOSINE TRANSFERASE"/>
    <property type="match status" value="1"/>
</dbReference>
<feature type="binding site" evidence="6">
    <location>
        <position position="260"/>
    </location>
    <ligand>
        <name>S-adenosyl-L-methionine</name>
        <dbReference type="ChEBI" id="CHEBI:59789"/>
    </ligand>
</feature>
<evidence type="ECO:0000256" key="2">
    <source>
        <dbReference type="ARBA" id="ARBA00022679"/>
    </source>
</evidence>
<evidence type="ECO:0000256" key="1">
    <source>
        <dbReference type="ARBA" id="ARBA00022603"/>
    </source>
</evidence>
<comment type="similarity">
    <text evidence="6 7">Belongs to the class I-like SAM-binding methyltransferase superfamily. rRNA adenine N(6)-methyltransferase family.</text>
</comment>
<dbReference type="RefSeq" id="XP_014656998.1">
    <property type="nucleotide sequence ID" value="XM_014801512.1"/>
</dbReference>
<keyword evidence="1 6" id="KW-0489">Methyltransferase</keyword>
<dbReference type="EMBL" id="DF830073">
    <property type="protein sequence ID" value="GAK64655.1"/>
    <property type="molecule type" value="Genomic_DNA"/>
</dbReference>
<dbReference type="EC" id="2.1.1.-" evidence="7"/>
<dbReference type="PROSITE" id="PS51689">
    <property type="entry name" value="SAM_RNA_A_N6_MT"/>
    <property type="match status" value="1"/>
</dbReference>
<keyword evidence="7" id="KW-0698">rRNA processing</keyword>
<sequence>MGLIARTASSAVVQLASGLRPPASRSTRRILTLHIPMTARTLYSSTAVASSSKPSSSSDEQRRADASDRAEEPAPKPKRKRRTSEEVQASRLASKTFGLPIRPTRRTRSSIPGAPGHEAGKAHEMVGSSTKSARSAPGKKAAGKKKQADDVEQDEAGSALDDPWRDAESIGELLELMSYDHLPPRPEWKKAFPNGKLQQTSYRYFVSNRSTIQQIIPHLGIHDPERNGEKVTIVEGYPGPGTFASELLKIPEVEKVVALEATPCYVDRLEVLKTQLEQQQPGGGERLDILQSSAYAWETYGDLIESGKLAHLNGRVARTDGGTIDFSRDDSIPPDHSDASWKKLSPVIFLAQLPNTVYGEQLFAQIVTGIASRSWLFRHGRIKLAFVCGESLAKRCLAPAGDKISRGKLGTTVQCLADLEVHRYAHELQPHATHFYPTVMTVGPRVTVSGSSLIPNSNASTGLTRTGMVMLTVTPKKKPLVKPNEIEAFEYITRSLFILRTKPVGEALTHVAPGAQNVLKMTSPEQVEAKLIKKNQVILPSDIVADLTNVQWACLAKMFEKWPFRPRHLFEEGRIKSDKDRKG</sequence>
<evidence type="ECO:0000313" key="9">
    <source>
        <dbReference type="Proteomes" id="UP000053758"/>
    </source>
</evidence>
<evidence type="ECO:0000313" key="8">
    <source>
        <dbReference type="EMBL" id="GAK64655.1"/>
    </source>
</evidence>
<evidence type="ECO:0000256" key="4">
    <source>
        <dbReference type="ARBA" id="ARBA00022884"/>
    </source>
</evidence>
<feature type="binding site" evidence="6">
    <location>
        <position position="206"/>
    </location>
    <ligand>
        <name>S-adenosyl-L-methionine</name>
        <dbReference type="ChEBI" id="CHEBI:59789"/>
    </ligand>
</feature>
<protein>
    <recommendedName>
        <fullName evidence="7">rRNA adenine N(6)-methyltransferase</fullName>
        <ecNumber evidence="7">2.1.1.-</ecNumber>
    </recommendedName>
</protein>
<dbReference type="Gene3D" id="1.10.8.100">
    <property type="entry name" value="Ribosomal RNA adenine dimethylase-like, domain 2"/>
    <property type="match status" value="1"/>
</dbReference>